<dbReference type="InterPro" id="IPR017871">
    <property type="entry name" value="ABC_transporter-like_CS"/>
</dbReference>
<name>A0A919Y066_9BACL</name>
<dbReference type="PANTHER" id="PTHR43613">
    <property type="entry name" value="ABC TRANSPORTER, ATP-BINDING PROTEIN"/>
    <property type="match status" value="1"/>
</dbReference>
<reference evidence="4" key="1">
    <citation type="submission" date="2021-03" db="EMBL/GenBank/DDBJ databases">
        <title>Antimicrobial resistance genes in bacteria isolated from Japanese honey, and their potential for conferring macrolide and lincosamide resistance in the American foulbrood pathogen Paenibacillus larvae.</title>
        <authorList>
            <person name="Okamoto M."/>
            <person name="Kumagai M."/>
            <person name="Kanamori H."/>
            <person name="Takamatsu D."/>
        </authorList>
    </citation>
    <scope>NUCLEOTIDE SEQUENCE</scope>
    <source>
        <strain evidence="4">J41TS4</strain>
    </source>
</reference>
<dbReference type="SMART" id="SM00382">
    <property type="entry name" value="AAA"/>
    <property type="match status" value="1"/>
</dbReference>
<dbReference type="EMBL" id="BORS01000005">
    <property type="protein sequence ID" value="GIO42169.1"/>
    <property type="molecule type" value="Genomic_DNA"/>
</dbReference>
<keyword evidence="1" id="KW-0547">Nucleotide-binding</keyword>
<dbReference type="PROSITE" id="PS50893">
    <property type="entry name" value="ABC_TRANSPORTER_2"/>
    <property type="match status" value="1"/>
</dbReference>
<dbReference type="InterPro" id="IPR027417">
    <property type="entry name" value="P-loop_NTPase"/>
</dbReference>
<dbReference type="Gene3D" id="3.40.50.300">
    <property type="entry name" value="P-loop containing nucleotide triphosphate hydrolases"/>
    <property type="match status" value="1"/>
</dbReference>
<feature type="domain" description="ABC transporter" evidence="3">
    <location>
        <begin position="14"/>
        <end position="244"/>
    </location>
</feature>
<protein>
    <submittedName>
        <fullName evidence="4">ABC transporter ATP-binding protein</fullName>
    </submittedName>
</protein>
<dbReference type="PROSITE" id="PS00211">
    <property type="entry name" value="ABC_TRANSPORTER_1"/>
    <property type="match status" value="1"/>
</dbReference>
<evidence type="ECO:0000256" key="1">
    <source>
        <dbReference type="ARBA" id="ARBA00022741"/>
    </source>
</evidence>
<comment type="caution">
    <text evidence="4">The sequence shown here is derived from an EMBL/GenBank/DDBJ whole genome shotgun (WGS) entry which is preliminary data.</text>
</comment>
<dbReference type="CDD" id="cd03230">
    <property type="entry name" value="ABC_DR_subfamily_A"/>
    <property type="match status" value="1"/>
</dbReference>
<dbReference type="GO" id="GO:0005524">
    <property type="term" value="F:ATP binding"/>
    <property type="evidence" value="ECO:0007669"/>
    <property type="project" value="UniProtKB-KW"/>
</dbReference>
<evidence type="ECO:0000256" key="2">
    <source>
        <dbReference type="ARBA" id="ARBA00022840"/>
    </source>
</evidence>
<dbReference type="RefSeq" id="WP_044481180.1">
    <property type="nucleotide sequence ID" value="NZ_BORS01000005.1"/>
</dbReference>
<gene>
    <name evidence="4" type="ORF">J41TS4_19270</name>
</gene>
<evidence type="ECO:0000259" key="3">
    <source>
        <dbReference type="PROSITE" id="PS50893"/>
    </source>
</evidence>
<dbReference type="SUPFAM" id="SSF52540">
    <property type="entry name" value="P-loop containing nucleoside triphosphate hydrolases"/>
    <property type="match status" value="1"/>
</dbReference>
<sequence>MTYRFDGEGSEPVIRIRDLRMRFGERYVLNGIDFDAYPGQIIGYIGPNGAGKSTTVKIMLGLVEGYSGEVRVCGANPVDGDTEYKRRIGYVPETADIYDTLTAREYLTFIGELYGLSMETAESKARRMMEQLGLKDAANARLSTFSKGMKQKVLIISSLLHNPDILFLDEPLSGLDANSVMVVKELLALLAAQGKTIFYSSHIMEVVEKISHRIILLDGGRIAADGSFEELKGQNLQGSLEQIFNQITGFNEHHEIAERFVSIVQEV</sequence>
<dbReference type="Proteomes" id="UP000678895">
    <property type="component" value="Unassembled WGS sequence"/>
</dbReference>
<evidence type="ECO:0000313" key="5">
    <source>
        <dbReference type="Proteomes" id="UP000678895"/>
    </source>
</evidence>
<keyword evidence="5" id="KW-1185">Reference proteome</keyword>
<dbReference type="InterPro" id="IPR003439">
    <property type="entry name" value="ABC_transporter-like_ATP-bd"/>
</dbReference>
<proteinExistence type="predicted"/>
<dbReference type="GO" id="GO:0016887">
    <property type="term" value="F:ATP hydrolysis activity"/>
    <property type="evidence" value="ECO:0007669"/>
    <property type="project" value="InterPro"/>
</dbReference>
<keyword evidence="2 4" id="KW-0067">ATP-binding</keyword>
<dbReference type="InterPro" id="IPR003593">
    <property type="entry name" value="AAA+_ATPase"/>
</dbReference>
<dbReference type="Pfam" id="PF00005">
    <property type="entry name" value="ABC_tran"/>
    <property type="match status" value="1"/>
</dbReference>
<accession>A0A919Y066</accession>
<dbReference type="PANTHER" id="PTHR43613:SF1">
    <property type="entry name" value="ABC TRANSPORTER, ATP-BINDING PROTEIN"/>
    <property type="match status" value="1"/>
</dbReference>
<evidence type="ECO:0000313" key="4">
    <source>
        <dbReference type="EMBL" id="GIO42169.1"/>
    </source>
</evidence>
<dbReference type="AlphaFoldDB" id="A0A919Y066"/>
<organism evidence="4 5">
    <name type="scientific">Paenibacillus apis</name>
    <dbReference type="NCBI Taxonomy" id="1792174"/>
    <lineage>
        <taxon>Bacteria</taxon>
        <taxon>Bacillati</taxon>
        <taxon>Bacillota</taxon>
        <taxon>Bacilli</taxon>
        <taxon>Bacillales</taxon>
        <taxon>Paenibacillaceae</taxon>
        <taxon>Paenibacillus</taxon>
    </lineage>
</organism>